<feature type="repeat" description="WD" evidence="3">
    <location>
        <begin position="489"/>
        <end position="523"/>
    </location>
</feature>
<dbReference type="PROSITE" id="PS00678">
    <property type="entry name" value="WD_REPEATS_1"/>
    <property type="match status" value="1"/>
</dbReference>
<evidence type="ECO:0000256" key="1">
    <source>
        <dbReference type="ARBA" id="ARBA00022574"/>
    </source>
</evidence>
<sequence length="565" mass="60639">MNAYSIFHVGPISGLATFSDKYIATAGYDNQLILWCAQTNKALACGRHDHLVNQCDFSPDGTLLVSSSSDYTARVWSVPDMRLIGVISVHADDVSKAAFSPDGQQIATSSFDGTLSVHDLHGVFKKRLVGHTGLIENFDWSKDNRTLQSCGMDGTIRTWDTLTGECRAVRSIDGVDIDTLVTLTDGTILAGNSDGSIASIDPYDNVTFFDAHTTAIKLLFVDDAERRLVSLGYDNRVHIWDLNKGSLEAKIKTSTFPRCIWARSASFLTENVIAFATFGTTYATWDLASDVWDTDRVGSIPGVNAVFTGSDGIYSVGDAGVLEKSGAEIANLGTLCNFVVEINGQIFAGGQAGIVFDALTATELYRHTSPLNCAVIVKSAAATFLAVGTYSGHVIYLNVKDPAETKVVKVHSGAIKGIACQNGIIATGTSDGEIKYTDVDTLEIISEIGSAHDGIVNDLCVYESGFATVSRDLTLRLWRNGVSSPDVFKSSHRHSIKCVASSSRGDLIASGSYGGTIQVFDVNRKNWTGKPVRPTLSGISSLTWDEATQAFIAGSYDGRLYSVHP</sequence>
<dbReference type="PRINTS" id="PR00320">
    <property type="entry name" value="GPROTEINBRPT"/>
</dbReference>
<accession>A0A1I4FZ44</accession>
<protein>
    <submittedName>
        <fullName evidence="4">WD40 repeat</fullName>
    </submittedName>
</protein>
<dbReference type="PROSITE" id="PS50294">
    <property type="entry name" value="WD_REPEATS_REGION"/>
    <property type="match status" value="3"/>
</dbReference>
<evidence type="ECO:0000256" key="3">
    <source>
        <dbReference type="PROSITE-ProRule" id="PRU00221"/>
    </source>
</evidence>
<gene>
    <name evidence="4" type="ORF">SAMN04488518_1247</name>
</gene>
<proteinExistence type="predicted"/>
<dbReference type="InterPro" id="IPR050505">
    <property type="entry name" value="WDR55/POC1"/>
</dbReference>
<dbReference type="InterPro" id="IPR019775">
    <property type="entry name" value="WD40_repeat_CS"/>
</dbReference>
<dbReference type="PROSITE" id="PS50082">
    <property type="entry name" value="WD_REPEATS_2"/>
    <property type="match status" value="5"/>
</dbReference>
<organism evidence="4 5">
    <name type="scientific">Pseudovibrio ascidiaceicola</name>
    <dbReference type="NCBI Taxonomy" id="285279"/>
    <lineage>
        <taxon>Bacteria</taxon>
        <taxon>Pseudomonadati</taxon>
        <taxon>Pseudomonadota</taxon>
        <taxon>Alphaproteobacteria</taxon>
        <taxon>Hyphomicrobiales</taxon>
        <taxon>Stappiaceae</taxon>
        <taxon>Pseudovibrio</taxon>
    </lineage>
</organism>
<keyword evidence="2" id="KW-0677">Repeat</keyword>
<dbReference type="Gene3D" id="2.130.10.10">
    <property type="entry name" value="YVTN repeat-like/Quinoprotein amine dehydrogenase"/>
    <property type="match status" value="5"/>
</dbReference>
<name>A0A1I4FZ44_9HYPH</name>
<dbReference type="PANTHER" id="PTHR44019">
    <property type="entry name" value="WD REPEAT-CONTAINING PROTEIN 55"/>
    <property type="match status" value="1"/>
</dbReference>
<keyword evidence="1 3" id="KW-0853">WD repeat</keyword>
<dbReference type="PANTHER" id="PTHR44019:SF8">
    <property type="entry name" value="POC1 CENTRIOLAR PROTEIN HOMOLOG"/>
    <property type="match status" value="1"/>
</dbReference>
<dbReference type="RefSeq" id="WP_093524253.1">
    <property type="nucleotide sequence ID" value="NZ_FOSK01000024.1"/>
</dbReference>
<dbReference type="SMART" id="SM00320">
    <property type="entry name" value="WD40"/>
    <property type="match status" value="10"/>
</dbReference>
<dbReference type="InterPro" id="IPR001680">
    <property type="entry name" value="WD40_rpt"/>
</dbReference>
<dbReference type="InterPro" id="IPR020472">
    <property type="entry name" value="WD40_PAC1"/>
</dbReference>
<reference evidence="4 5" key="1">
    <citation type="submission" date="2016-10" db="EMBL/GenBank/DDBJ databases">
        <authorList>
            <person name="Varghese N."/>
            <person name="Submissions S."/>
        </authorList>
    </citation>
    <scope>NUCLEOTIDE SEQUENCE [LARGE SCALE GENOMIC DNA]</scope>
    <source>
        <strain evidence="4 5">DSM 16392</strain>
    </source>
</reference>
<feature type="repeat" description="WD" evidence="3">
    <location>
        <begin position="45"/>
        <end position="86"/>
    </location>
</feature>
<dbReference type="SUPFAM" id="SSF50978">
    <property type="entry name" value="WD40 repeat-like"/>
    <property type="match status" value="2"/>
</dbReference>
<dbReference type="InterPro" id="IPR036322">
    <property type="entry name" value="WD40_repeat_dom_sf"/>
</dbReference>
<feature type="repeat" description="WD" evidence="3">
    <location>
        <begin position="128"/>
        <end position="169"/>
    </location>
</feature>
<dbReference type="Proteomes" id="UP000199598">
    <property type="component" value="Unassembled WGS sequence"/>
</dbReference>
<evidence type="ECO:0000313" key="5">
    <source>
        <dbReference type="Proteomes" id="UP000199598"/>
    </source>
</evidence>
<dbReference type="Pfam" id="PF00400">
    <property type="entry name" value="WD40"/>
    <property type="match status" value="4"/>
</dbReference>
<evidence type="ECO:0000313" key="4">
    <source>
        <dbReference type="EMBL" id="SFL22759.1"/>
    </source>
</evidence>
<keyword evidence="5" id="KW-1185">Reference proteome</keyword>
<dbReference type="EMBL" id="FOSK01000024">
    <property type="protein sequence ID" value="SFL22759.1"/>
    <property type="molecule type" value="Genomic_DNA"/>
</dbReference>
<dbReference type="CDD" id="cd00200">
    <property type="entry name" value="WD40"/>
    <property type="match status" value="1"/>
</dbReference>
<feature type="repeat" description="WD" evidence="3">
    <location>
        <begin position="209"/>
        <end position="250"/>
    </location>
</feature>
<evidence type="ECO:0000256" key="2">
    <source>
        <dbReference type="ARBA" id="ARBA00022737"/>
    </source>
</evidence>
<dbReference type="InterPro" id="IPR015943">
    <property type="entry name" value="WD40/YVTN_repeat-like_dom_sf"/>
</dbReference>
<comment type="caution">
    <text evidence="4">The sequence shown here is derived from an EMBL/GenBank/DDBJ whole genome shotgun (WGS) entry which is preliminary data.</text>
</comment>
<feature type="repeat" description="WD" evidence="3">
    <location>
        <begin position="87"/>
        <end position="120"/>
    </location>
</feature>